<dbReference type="SUPFAM" id="SSF48179">
    <property type="entry name" value="6-phosphogluconate dehydrogenase C-terminal domain-like"/>
    <property type="match status" value="1"/>
</dbReference>
<dbReference type="InterPro" id="IPR008927">
    <property type="entry name" value="6-PGluconate_DH-like_C_sf"/>
</dbReference>
<dbReference type="InterPro" id="IPR013752">
    <property type="entry name" value="KPA_reductase"/>
</dbReference>
<keyword evidence="7" id="KW-0560">Oxidoreductase</keyword>
<evidence type="ECO:0000259" key="11">
    <source>
        <dbReference type="Pfam" id="PF08546"/>
    </source>
</evidence>
<dbReference type="PANTHER" id="PTHR43765">
    <property type="entry name" value="2-DEHYDROPANTOATE 2-REDUCTASE-RELATED"/>
    <property type="match status" value="1"/>
</dbReference>
<dbReference type="Gene3D" id="3.40.50.720">
    <property type="entry name" value="NAD(P)-binding Rossmann-like Domain"/>
    <property type="match status" value="1"/>
</dbReference>
<comment type="catalytic activity">
    <reaction evidence="9">
        <text>(R)-pantoate + NADP(+) = 2-dehydropantoate + NADPH + H(+)</text>
        <dbReference type="Rhea" id="RHEA:16233"/>
        <dbReference type="ChEBI" id="CHEBI:11561"/>
        <dbReference type="ChEBI" id="CHEBI:15378"/>
        <dbReference type="ChEBI" id="CHEBI:15980"/>
        <dbReference type="ChEBI" id="CHEBI:57783"/>
        <dbReference type="ChEBI" id="CHEBI:58349"/>
        <dbReference type="EC" id="1.1.1.169"/>
    </reaction>
</comment>
<evidence type="ECO:0000313" key="12">
    <source>
        <dbReference type="EMBL" id="ALS98669.1"/>
    </source>
</evidence>
<keyword evidence="5" id="KW-0566">Pantothenate biosynthesis</keyword>
<name>A0A0U2PGT7_9ALTE</name>
<evidence type="ECO:0000256" key="5">
    <source>
        <dbReference type="ARBA" id="ARBA00022655"/>
    </source>
</evidence>
<dbReference type="PANTHER" id="PTHR43765:SF2">
    <property type="entry name" value="2-DEHYDROPANTOATE 2-REDUCTASE"/>
    <property type="match status" value="1"/>
</dbReference>
<dbReference type="GO" id="GO:0015940">
    <property type="term" value="P:pantothenate biosynthetic process"/>
    <property type="evidence" value="ECO:0007669"/>
    <property type="project" value="UniProtKB-UniPathway"/>
</dbReference>
<comment type="similarity">
    <text evidence="2">Belongs to the ketopantoate reductase family.</text>
</comment>
<dbReference type="InterPro" id="IPR036291">
    <property type="entry name" value="NAD(P)-bd_dom_sf"/>
</dbReference>
<evidence type="ECO:0000256" key="8">
    <source>
        <dbReference type="ARBA" id="ARBA00032024"/>
    </source>
</evidence>
<dbReference type="Gene3D" id="1.10.1040.10">
    <property type="entry name" value="N-(1-d-carboxylethyl)-l-norvaline Dehydrogenase, domain 2"/>
    <property type="match status" value="1"/>
</dbReference>
<dbReference type="Pfam" id="PF08546">
    <property type="entry name" value="ApbA_C"/>
    <property type="match status" value="1"/>
</dbReference>
<feature type="domain" description="Ketopantoate reductase N-terminal" evidence="10">
    <location>
        <begin position="16"/>
        <end position="161"/>
    </location>
</feature>
<dbReference type="Pfam" id="PF02558">
    <property type="entry name" value="ApbA"/>
    <property type="match status" value="1"/>
</dbReference>
<evidence type="ECO:0000256" key="2">
    <source>
        <dbReference type="ARBA" id="ARBA00007870"/>
    </source>
</evidence>
<keyword evidence="6" id="KW-0521">NADP</keyword>
<dbReference type="KEGG" id="lal:AT746_10585"/>
<dbReference type="GO" id="GO:0008677">
    <property type="term" value="F:2-dehydropantoate 2-reductase activity"/>
    <property type="evidence" value="ECO:0007669"/>
    <property type="project" value="UniProtKB-EC"/>
</dbReference>
<keyword evidence="13" id="KW-1185">Reference proteome</keyword>
<evidence type="ECO:0000259" key="10">
    <source>
        <dbReference type="Pfam" id="PF02558"/>
    </source>
</evidence>
<dbReference type="EC" id="1.1.1.169" evidence="3"/>
<sequence>MTRNNINSEEFSMQHLVFGAGLIGGYLGAAIAANGQKVCLIGRATVLDKWQQGIRLTDYQGNQSGPVTPELLSAERLREAPKGDILWLTVKCIAIEQAIRDMAPLIKADTRIFCCQNGLGAESLVQEAYPDNPVHRAVVGFNVTEETDATLHCGSEGCLTLERLHADDPVPTLVNTLRTPLLRMEYSNAMTELQWAKLQLNLGNAVNALADIPVKSMLRQRAYRKVLALLMDELLGVAKAKGLRLPKLTALPAAWIPSVLRLPDWLFERLANTMLAIDPKVRTSMWWDLHLKRKTEIAFLNGAVVEEALSLGLGCAANQVIHQLIREVEQGIRQPGMQADELLRRVTTGPL</sequence>
<evidence type="ECO:0000256" key="7">
    <source>
        <dbReference type="ARBA" id="ARBA00023002"/>
    </source>
</evidence>
<evidence type="ECO:0000256" key="4">
    <source>
        <dbReference type="ARBA" id="ARBA00019465"/>
    </source>
</evidence>
<dbReference type="InterPro" id="IPR050838">
    <property type="entry name" value="Ketopantoate_reductase"/>
</dbReference>
<reference evidence="12 13" key="1">
    <citation type="submission" date="2015-12" db="EMBL/GenBank/DDBJ databases">
        <title>Complete genome of Lacimicrobium alkaliphilum KCTC 32984.</title>
        <authorList>
            <person name="Kim S.-G."/>
            <person name="Lee Y.-J."/>
        </authorList>
    </citation>
    <scope>NUCLEOTIDE SEQUENCE [LARGE SCALE GENOMIC DNA]</scope>
    <source>
        <strain evidence="12 13">YelD216</strain>
    </source>
</reference>
<evidence type="ECO:0000313" key="13">
    <source>
        <dbReference type="Proteomes" id="UP000068447"/>
    </source>
</evidence>
<comment type="pathway">
    <text evidence="1">Cofactor biosynthesis; (R)-pantothenate biosynthesis; (R)-pantoate from 3-methyl-2-oxobutanoate: step 2/2.</text>
</comment>
<dbReference type="STRING" id="1526571.AT746_10585"/>
<evidence type="ECO:0000256" key="1">
    <source>
        <dbReference type="ARBA" id="ARBA00004994"/>
    </source>
</evidence>
<accession>A0A0U2PGT7</accession>
<evidence type="ECO:0000256" key="3">
    <source>
        <dbReference type="ARBA" id="ARBA00013014"/>
    </source>
</evidence>
<dbReference type="SUPFAM" id="SSF51735">
    <property type="entry name" value="NAD(P)-binding Rossmann-fold domains"/>
    <property type="match status" value="1"/>
</dbReference>
<evidence type="ECO:0000256" key="6">
    <source>
        <dbReference type="ARBA" id="ARBA00022857"/>
    </source>
</evidence>
<proteinExistence type="inferred from homology"/>
<evidence type="ECO:0000256" key="9">
    <source>
        <dbReference type="ARBA" id="ARBA00048793"/>
    </source>
</evidence>
<dbReference type="InterPro" id="IPR013332">
    <property type="entry name" value="KPR_N"/>
</dbReference>
<dbReference type="GO" id="GO:0050661">
    <property type="term" value="F:NADP binding"/>
    <property type="evidence" value="ECO:0007669"/>
    <property type="project" value="TreeGrafter"/>
</dbReference>
<organism evidence="12 13">
    <name type="scientific">Lacimicrobium alkaliphilum</name>
    <dbReference type="NCBI Taxonomy" id="1526571"/>
    <lineage>
        <taxon>Bacteria</taxon>
        <taxon>Pseudomonadati</taxon>
        <taxon>Pseudomonadota</taxon>
        <taxon>Gammaproteobacteria</taxon>
        <taxon>Alteromonadales</taxon>
        <taxon>Alteromonadaceae</taxon>
        <taxon>Lacimicrobium</taxon>
    </lineage>
</organism>
<dbReference type="AlphaFoldDB" id="A0A0U2PGT7"/>
<protein>
    <recommendedName>
        <fullName evidence="4">2-dehydropantoate 2-reductase</fullName>
        <ecNumber evidence="3">1.1.1.169</ecNumber>
    </recommendedName>
    <alternativeName>
        <fullName evidence="8">Ketopantoate reductase</fullName>
    </alternativeName>
</protein>
<feature type="domain" description="Ketopantoate reductase C-terminal" evidence="11">
    <location>
        <begin position="191"/>
        <end position="329"/>
    </location>
</feature>
<dbReference type="InterPro" id="IPR013328">
    <property type="entry name" value="6PGD_dom2"/>
</dbReference>
<dbReference type="UniPathway" id="UPA00028">
    <property type="reaction ID" value="UER00004"/>
</dbReference>
<dbReference type="InterPro" id="IPR003710">
    <property type="entry name" value="ApbA"/>
</dbReference>
<dbReference type="EMBL" id="CP013650">
    <property type="protein sequence ID" value="ALS98669.1"/>
    <property type="molecule type" value="Genomic_DNA"/>
</dbReference>
<dbReference type="NCBIfam" id="TIGR00745">
    <property type="entry name" value="apbA_panE"/>
    <property type="match status" value="1"/>
</dbReference>
<dbReference type="Proteomes" id="UP000068447">
    <property type="component" value="Chromosome"/>
</dbReference>
<dbReference type="GO" id="GO:0005737">
    <property type="term" value="C:cytoplasm"/>
    <property type="evidence" value="ECO:0007669"/>
    <property type="project" value="TreeGrafter"/>
</dbReference>
<gene>
    <name evidence="12" type="ORF">AT746_10585</name>
</gene>